<gene>
    <name evidence="1" type="ORF">CDV36_004518</name>
</gene>
<sequence length="646" mass="74472">MDEAQEPMDNDRMDEPEGHCVSRRCRLCRFPIEMGEMVVAAVDGWLTPAYAYKESARYYEDKHLLLQGCRADCAHMDGDEGQVPCFHVECRKYASWPDDQGLIRTTEYTYEPTTREDERRVNRTRLLLGKRLQQVLTQLPAEVCFVIAGEFVREFAAMATEQLWQNRPRELEPSDIHNRIDMHVRARYVYIDGIRYVESLSSSPWAQGELVVDPATSSNIDAIHLLEDHIGVRQILFSSTEHSQKLESLLSTPVRGAWWRSIPFSTTVFYASFDGVKLRGIKVDERGPRPVPSAAMQEKSTFKDVVWSRPMYPAHEPELRYWDLNSWEIEEEARNEMVPTWNPWTRFRFRIASFDCNDPAVTGYSVCFMSGIRGIYAHREGEEMTMYGDVDMYTRKGVWMHMPIDPNERITAIWVRCADNTSHSGLMFQTNKGRQVMFGYRVDGENRLDEEHLWTALPGVSASPFRLYSKLSYRGVDQIAIQPSETLAEDPTPQMKPWPELASSTPRWHHYSALSLKNVARITPCRRKVHFRTGTFWVITGIMVQYANGRRACAGEFRMDCVGESMWVDHTSSLELGFSVGKDNEAGVWLAKVDTTRSDDEPVIWKSVRWEGMLQWWLHGDGCCEIYHLDGAGHLFQVQLDGIERG</sequence>
<organism evidence="1 2">
    <name type="scientific">Fusarium kuroshium</name>
    <dbReference type="NCBI Taxonomy" id="2010991"/>
    <lineage>
        <taxon>Eukaryota</taxon>
        <taxon>Fungi</taxon>
        <taxon>Dikarya</taxon>
        <taxon>Ascomycota</taxon>
        <taxon>Pezizomycotina</taxon>
        <taxon>Sordariomycetes</taxon>
        <taxon>Hypocreomycetidae</taxon>
        <taxon>Hypocreales</taxon>
        <taxon>Nectriaceae</taxon>
        <taxon>Fusarium</taxon>
        <taxon>Fusarium solani species complex</taxon>
    </lineage>
</organism>
<dbReference type="AlphaFoldDB" id="A0A3M2SE06"/>
<reference evidence="1 2" key="1">
    <citation type="submission" date="2017-06" db="EMBL/GenBank/DDBJ databases">
        <title>Comparative genomic analysis of Ambrosia Fusariam Clade fungi.</title>
        <authorList>
            <person name="Stajich J.E."/>
            <person name="Carrillo J."/>
            <person name="Kijimoto T."/>
            <person name="Eskalen A."/>
            <person name="O'Donnell K."/>
            <person name="Kasson M."/>
        </authorList>
    </citation>
    <scope>NUCLEOTIDE SEQUENCE [LARGE SCALE GENOMIC DNA]</scope>
    <source>
        <strain evidence="1">UCR3666</strain>
    </source>
</reference>
<accession>A0A3M2SE06</accession>
<dbReference type="OrthoDB" id="5153231at2759"/>
<proteinExistence type="predicted"/>
<keyword evidence="2" id="KW-1185">Reference proteome</keyword>
<dbReference type="Proteomes" id="UP000277212">
    <property type="component" value="Unassembled WGS sequence"/>
</dbReference>
<evidence type="ECO:0000313" key="1">
    <source>
        <dbReference type="EMBL" id="RMJ15807.1"/>
    </source>
</evidence>
<comment type="caution">
    <text evidence="1">The sequence shown here is derived from an EMBL/GenBank/DDBJ whole genome shotgun (WGS) entry which is preliminary data.</text>
</comment>
<evidence type="ECO:0000313" key="2">
    <source>
        <dbReference type="Proteomes" id="UP000277212"/>
    </source>
</evidence>
<name>A0A3M2SE06_9HYPO</name>
<protein>
    <submittedName>
        <fullName evidence="1">Uncharacterized protein</fullName>
    </submittedName>
</protein>
<dbReference type="EMBL" id="NKUJ01000058">
    <property type="protein sequence ID" value="RMJ15807.1"/>
    <property type="molecule type" value="Genomic_DNA"/>
</dbReference>
<dbReference type="STRING" id="2010991.A0A3M2SE06"/>